<organism evidence="2">
    <name type="scientific">uncultured Phycisphaerae bacterium</name>
    <dbReference type="NCBI Taxonomy" id="904963"/>
    <lineage>
        <taxon>Bacteria</taxon>
        <taxon>Pseudomonadati</taxon>
        <taxon>Planctomycetota</taxon>
        <taxon>Phycisphaerae</taxon>
        <taxon>environmental samples</taxon>
    </lineage>
</organism>
<feature type="compositionally biased region" description="Basic residues" evidence="1">
    <location>
        <begin position="271"/>
        <end position="285"/>
    </location>
</feature>
<feature type="compositionally biased region" description="Basic and acidic residues" evidence="1">
    <location>
        <begin position="9"/>
        <end position="20"/>
    </location>
</feature>
<dbReference type="GO" id="GO:0004558">
    <property type="term" value="F:alpha-1,4-glucosidase activity"/>
    <property type="evidence" value="ECO:0007669"/>
    <property type="project" value="UniProtKB-EC"/>
</dbReference>
<evidence type="ECO:0000313" key="2">
    <source>
        <dbReference type="EMBL" id="CAA9445801.1"/>
    </source>
</evidence>
<feature type="non-terminal residue" evidence="2">
    <location>
        <position position="421"/>
    </location>
</feature>
<feature type="non-terminal residue" evidence="2">
    <location>
        <position position="1"/>
    </location>
</feature>
<keyword evidence="2" id="KW-0378">Hydrolase</keyword>
<dbReference type="EMBL" id="CADCUQ010001068">
    <property type="protein sequence ID" value="CAA9445801.1"/>
    <property type="molecule type" value="Genomic_DNA"/>
</dbReference>
<feature type="compositionally biased region" description="Basic residues" evidence="1">
    <location>
        <begin position="402"/>
        <end position="421"/>
    </location>
</feature>
<dbReference type="EC" id="3.2.1.20" evidence="2"/>
<feature type="compositionally biased region" description="Basic residues" evidence="1">
    <location>
        <begin position="186"/>
        <end position="200"/>
    </location>
</feature>
<reference evidence="2" key="1">
    <citation type="submission" date="2020-02" db="EMBL/GenBank/DDBJ databases">
        <authorList>
            <person name="Meier V. D."/>
        </authorList>
    </citation>
    <scope>NUCLEOTIDE SEQUENCE</scope>
    <source>
        <strain evidence="2">AVDCRST_MAG64</strain>
    </source>
</reference>
<feature type="compositionally biased region" description="Basic residues" evidence="1">
    <location>
        <begin position="359"/>
        <end position="372"/>
    </location>
</feature>
<evidence type="ECO:0000256" key="1">
    <source>
        <dbReference type="SAM" id="MobiDB-lite"/>
    </source>
</evidence>
<dbReference type="AlphaFoldDB" id="A0A6J4QJ42"/>
<feature type="compositionally biased region" description="Basic and acidic residues" evidence="1">
    <location>
        <begin position="240"/>
        <end position="257"/>
    </location>
</feature>
<feature type="region of interest" description="Disordered" evidence="1">
    <location>
        <begin position="1"/>
        <end position="41"/>
    </location>
</feature>
<protein>
    <submittedName>
        <fullName evidence="2">GH31</fullName>
        <ecNumber evidence="2">3.2.1.20</ecNumber>
    </submittedName>
</protein>
<feature type="compositionally biased region" description="Basic and acidic residues" evidence="1">
    <location>
        <begin position="327"/>
        <end position="338"/>
    </location>
</feature>
<gene>
    <name evidence="2" type="ORF">AVDCRST_MAG64-4533</name>
</gene>
<keyword evidence="2" id="KW-0326">Glycosidase</keyword>
<feature type="region of interest" description="Disordered" evidence="1">
    <location>
        <begin position="174"/>
        <end position="421"/>
    </location>
</feature>
<proteinExistence type="predicted"/>
<feature type="compositionally biased region" description="Basic and acidic residues" evidence="1">
    <location>
        <begin position="375"/>
        <end position="392"/>
    </location>
</feature>
<feature type="region of interest" description="Disordered" evidence="1">
    <location>
        <begin position="133"/>
        <end position="152"/>
    </location>
</feature>
<accession>A0A6J4QJ42</accession>
<sequence length="421" mass="47360">QPQGPGVHSLEHRRPAERVDRRVHRRKVGGRPEVGPHQQRVRPLLRLDPLLPPPVVPGREHGGLVRRQRVPRHVRLHRRRRVPDALRRRAVHRVHLRRTRHARHPCGVHLADGPHRATAAVVAGLPPVPLVPLHPGRGGGDRRTAPGRGHPVRRAVARHRVHGRLPRLHLGHRRLPGRRRDAGAAGRRRLPRHHDHRPRGQARAGLPGVRRGGRARRAVQDGRRGHVHRTGVARQHRLPRLRDRGGTHLVGRAERRARAVGGGRHLERHERAGHRRHPAGRHALRPRPPCPRAVPQPVRAADGDGDDPGAAGRHTGPAPVRAVASRLRRDPALRRQLDGRQPVALGPPRGEHPDGLRAGRLRAGVRRCRRGRLPGQHERRAFPAVDAVRRADAVLPQPLRDRQRRPVRVGLRRRRPGPRAR</sequence>
<feature type="compositionally biased region" description="Basic residues" evidence="1">
    <location>
        <begin position="225"/>
        <end position="239"/>
    </location>
</feature>
<name>A0A6J4QJ42_9BACT</name>